<dbReference type="Proteomes" id="UP000885759">
    <property type="component" value="Unassembled WGS sequence"/>
</dbReference>
<comment type="caution">
    <text evidence="7">The sequence shown here is derived from an EMBL/GenBank/DDBJ whole genome shotgun (WGS) entry which is preliminary data.</text>
</comment>
<evidence type="ECO:0000313" key="7">
    <source>
        <dbReference type="EMBL" id="HGY10290.1"/>
    </source>
</evidence>
<evidence type="ECO:0000256" key="4">
    <source>
        <dbReference type="HAMAP-Rule" id="MF_00636"/>
    </source>
</evidence>
<proteinExistence type="inferred from homology"/>
<feature type="binding site" evidence="4">
    <location>
        <begin position="57"/>
        <end position="60"/>
    </location>
    <ligand>
        <name>GTP</name>
        <dbReference type="ChEBI" id="CHEBI:37565"/>
    </ligand>
</feature>
<evidence type="ECO:0000259" key="5">
    <source>
        <dbReference type="Pfam" id="PF03668"/>
    </source>
</evidence>
<dbReference type="Pfam" id="PF03668">
    <property type="entry name" value="RapZ-like_N"/>
    <property type="match status" value="1"/>
</dbReference>
<dbReference type="PANTHER" id="PTHR30448">
    <property type="entry name" value="RNASE ADAPTER PROTEIN RAPZ"/>
    <property type="match status" value="1"/>
</dbReference>
<dbReference type="GO" id="GO:0005524">
    <property type="term" value="F:ATP binding"/>
    <property type="evidence" value="ECO:0007669"/>
    <property type="project" value="UniProtKB-UniRule"/>
</dbReference>
<dbReference type="EMBL" id="DRPZ01000243">
    <property type="protein sequence ID" value="HGY10290.1"/>
    <property type="molecule type" value="Genomic_DNA"/>
</dbReference>
<dbReference type="Gene3D" id="3.40.50.300">
    <property type="entry name" value="P-loop containing nucleotide triphosphate hydrolases"/>
    <property type="match status" value="1"/>
</dbReference>
<evidence type="ECO:0000259" key="6">
    <source>
        <dbReference type="Pfam" id="PF22740"/>
    </source>
</evidence>
<organism evidence="7">
    <name type="scientific">Oceanithermus profundus</name>
    <dbReference type="NCBI Taxonomy" id="187137"/>
    <lineage>
        <taxon>Bacteria</taxon>
        <taxon>Thermotogati</taxon>
        <taxon>Deinococcota</taxon>
        <taxon>Deinococci</taxon>
        <taxon>Thermales</taxon>
        <taxon>Thermaceae</taxon>
        <taxon>Oceanithermus</taxon>
    </lineage>
</organism>
<sequence length="279" mass="30486">MRVVVISGLSGAGKSTALAHLEDLGYFAVDNLPPRLWEALLDALAGSGQEKVALGLDVRARAFLGESEPALAALRARGIATQLIFLEARPEVLLARYNLTRRAHPLGQGHLLRGIEAERELLAALRGRADWVIDTSARGPGELGEQLTALLGEARPFVLRLLSFGYKWAPPQVADLLLDARALPNPHWEEALRPRTGRDPEVAAYVFADERHEPYYQALRETAVRAAEAARAAGRSGYTVAVGCTGGRHRSVAVVERLARELADRFAIEKEHRDVDKDD</sequence>
<protein>
    <submittedName>
        <fullName evidence="7">RNase adapter RapZ</fullName>
    </submittedName>
</protein>
<reference evidence="7" key="1">
    <citation type="journal article" date="2020" name="mSystems">
        <title>Genome- and Community-Level Interaction Insights into Carbon Utilization and Element Cycling Functions of Hydrothermarchaeota in Hydrothermal Sediment.</title>
        <authorList>
            <person name="Zhou Z."/>
            <person name="Liu Y."/>
            <person name="Xu W."/>
            <person name="Pan J."/>
            <person name="Luo Z.H."/>
            <person name="Li M."/>
        </authorList>
    </citation>
    <scope>NUCLEOTIDE SEQUENCE [LARGE SCALE GENOMIC DNA]</scope>
    <source>
        <strain evidence="7">HyVt-570</strain>
    </source>
</reference>
<gene>
    <name evidence="7" type="primary">rapZ</name>
    <name evidence="7" type="ORF">ENK37_09635</name>
</gene>
<dbReference type="InterPro" id="IPR053931">
    <property type="entry name" value="RapZ_C"/>
</dbReference>
<dbReference type="Pfam" id="PF22740">
    <property type="entry name" value="PapZ_C"/>
    <property type="match status" value="1"/>
</dbReference>
<dbReference type="PIRSF" id="PIRSF005052">
    <property type="entry name" value="P-loopkin"/>
    <property type="match status" value="1"/>
</dbReference>
<keyword evidence="1 4" id="KW-0547">Nucleotide-binding</keyword>
<evidence type="ECO:0000256" key="2">
    <source>
        <dbReference type="ARBA" id="ARBA00022840"/>
    </source>
</evidence>
<dbReference type="AlphaFoldDB" id="A0A7C4VHG3"/>
<dbReference type="PANTHER" id="PTHR30448:SF0">
    <property type="entry name" value="RNASE ADAPTER PROTEIN RAPZ"/>
    <property type="match status" value="1"/>
</dbReference>
<dbReference type="SUPFAM" id="SSF52540">
    <property type="entry name" value="P-loop containing nucleoside triphosphate hydrolases"/>
    <property type="match status" value="1"/>
</dbReference>
<keyword evidence="3 4" id="KW-0342">GTP-binding</keyword>
<keyword evidence="2 4" id="KW-0067">ATP-binding</keyword>
<evidence type="ECO:0000256" key="1">
    <source>
        <dbReference type="ARBA" id="ARBA00022741"/>
    </source>
</evidence>
<name>A0A7C4VHG3_9DEIN</name>
<dbReference type="NCBIfam" id="NF003828">
    <property type="entry name" value="PRK05416.1"/>
    <property type="match status" value="1"/>
</dbReference>
<dbReference type="InterPro" id="IPR053930">
    <property type="entry name" value="RapZ-like_N"/>
</dbReference>
<evidence type="ECO:0000256" key="3">
    <source>
        <dbReference type="ARBA" id="ARBA00023134"/>
    </source>
</evidence>
<accession>A0A7C4VHG3</accession>
<feature type="binding site" evidence="4">
    <location>
        <begin position="8"/>
        <end position="15"/>
    </location>
    <ligand>
        <name>ATP</name>
        <dbReference type="ChEBI" id="CHEBI:30616"/>
    </ligand>
</feature>
<dbReference type="GO" id="GO:0005525">
    <property type="term" value="F:GTP binding"/>
    <property type="evidence" value="ECO:0007669"/>
    <property type="project" value="UniProtKB-UniRule"/>
</dbReference>
<dbReference type="InterPro" id="IPR005337">
    <property type="entry name" value="RapZ-like"/>
</dbReference>
<dbReference type="InterPro" id="IPR027417">
    <property type="entry name" value="P-loop_NTPase"/>
</dbReference>
<feature type="domain" description="RapZ-like N-terminal" evidence="5">
    <location>
        <begin position="1"/>
        <end position="151"/>
    </location>
</feature>
<feature type="domain" description="RapZ C-terminal" evidence="6">
    <location>
        <begin position="159"/>
        <end position="275"/>
    </location>
</feature>
<dbReference type="HAMAP" id="MF_00636">
    <property type="entry name" value="RapZ_like"/>
    <property type="match status" value="1"/>
</dbReference>